<gene>
    <name evidence="4" type="ORF">NFIA_027530</name>
</gene>
<dbReference type="PANTHER" id="PTHR10039">
    <property type="entry name" value="AMELOGENIN"/>
    <property type="match status" value="1"/>
</dbReference>
<organism evidence="4 5">
    <name type="scientific">Neosartorya fischeri (strain ATCC 1020 / DSM 3700 / CBS 544.65 / FGSC A1164 / JCM 1740 / NRRL 181 / WB 181)</name>
    <name type="common">Aspergillus fischerianus</name>
    <dbReference type="NCBI Taxonomy" id="331117"/>
    <lineage>
        <taxon>Eukaryota</taxon>
        <taxon>Fungi</taxon>
        <taxon>Dikarya</taxon>
        <taxon>Ascomycota</taxon>
        <taxon>Pezizomycotina</taxon>
        <taxon>Eurotiomycetes</taxon>
        <taxon>Eurotiomycetidae</taxon>
        <taxon>Eurotiales</taxon>
        <taxon>Aspergillaceae</taxon>
        <taxon>Aspergillus</taxon>
        <taxon>Aspergillus subgen. Fumigati</taxon>
    </lineage>
</organism>
<dbReference type="OMA" id="THRCIEN"/>
<dbReference type="VEuPathDB" id="FungiDB:NFIA_027530"/>
<evidence type="ECO:0000313" key="5">
    <source>
        <dbReference type="Proteomes" id="UP000006702"/>
    </source>
</evidence>
<dbReference type="InterPro" id="IPR054471">
    <property type="entry name" value="GPIID_WHD"/>
</dbReference>
<dbReference type="AlphaFoldDB" id="A1DCW9"/>
<protein>
    <recommendedName>
        <fullName evidence="6">NACHT domain-containing protein</fullName>
    </recommendedName>
</protein>
<dbReference type="GeneID" id="4588190"/>
<dbReference type="eggNOG" id="KOG4177">
    <property type="taxonomic scope" value="Eukaryota"/>
</dbReference>
<accession>A1DCW9</accession>
<evidence type="ECO:0000259" key="3">
    <source>
        <dbReference type="Pfam" id="PF24883"/>
    </source>
</evidence>
<evidence type="ECO:0000256" key="1">
    <source>
        <dbReference type="ARBA" id="ARBA00022737"/>
    </source>
</evidence>
<evidence type="ECO:0000313" key="4">
    <source>
        <dbReference type="EMBL" id="EAW19679.1"/>
    </source>
</evidence>
<dbReference type="Proteomes" id="UP000006702">
    <property type="component" value="Unassembled WGS sequence"/>
</dbReference>
<dbReference type="Pfam" id="PF22939">
    <property type="entry name" value="WHD_GPIID"/>
    <property type="match status" value="1"/>
</dbReference>
<feature type="domain" description="GPI inositol-deacylase winged helix" evidence="2">
    <location>
        <begin position="197"/>
        <end position="270"/>
    </location>
</feature>
<dbReference type="PANTHER" id="PTHR10039:SF14">
    <property type="entry name" value="NACHT DOMAIN-CONTAINING PROTEIN"/>
    <property type="match status" value="1"/>
</dbReference>
<dbReference type="Pfam" id="PF24883">
    <property type="entry name" value="NPHP3_N"/>
    <property type="match status" value="1"/>
</dbReference>
<dbReference type="KEGG" id="nfi:NFIA_027530"/>
<evidence type="ECO:0008006" key="6">
    <source>
        <dbReference type="Google" id="ProtNLM"/>
    </source>
</evidence>
<keyword evidence="5" id="KW-1185">Reference proteome</keyword>
<name>A1DCW9_NEOFI</name>
<dbReference type="OrthoDB" id="4508488at2759"/>
<dbReference type="HOGENOM" id="CLU_815272_0_0_1"/>
<evidence type="ECO:0000259" key="2">
    <source>
        <dbReference type="Pfam" id="PF22939"/>
    </source>
</evidence>
<reference evidence="5" key="1">
    <citation type="journal article" date="2008" name="PLoS Genet.">
        <title>Genomic islands in the pathogenic filamentous fungus Aspergillus fumigatus.</title>
        <authorList>
            <person name="Fedorova N.D."/>
            <person name="Khaldi N."/>
            <person name="Joardar V.S."/>
            <person name="Maiti R."/>
            <person name="Amedeo P."/>
            <person name="Anderson M.J."/>
            <person name="Crabtree J."/>
            <person name="Silva J.C."/>
            <person name="Badger J.H."/>
            <person name="Albarraq A."/>
            <person name="Angiuoli S."/>
            <person name="Bussey H."/>
            <person name="Bowyer P."/>
            <person name="Cotty P.J."/>
            <person name="Dyer P.S."/>
            <person name="Egan A."/>
            <person name="Galens K."/>
            <person name="Fraser-Liggett C.M."/>
            <person name="Haas B.J."/>
            <person name="Inman J.M."/>
            <person name="Kent R."/>
            <person name="Lemieux S."/>
            <person name="Malavazi I."/>
            <person name="Orvis J."/>
            <person name="Roemer T."/>
            <person name="Ronning C.M."/>
            <person name="Sundaram J.P."/>
            <person name="Sutton G."/>
            <person name="Turner G."/>
            <person name="Venter J.C."/>
            <person name="White O.R."/>
            <person name="Whitty B.R."/>
            <person name="Youngman P."/>
            <person name="Wolfe K.H."/>
            <person name="Goldman G.H."/>
            <person name="Wortman J.R."/>
            <person name="Jiang B."/>
            <person name="Denning D.W."/>
            <person name="Nierman W.C."/>
        </authorList>
    </citation>
    <scope>NUCLEOTIDE SEQUENCE [LARGE SCALE GENOMIC DNA]</scope>
    <source>
        <strain evidence="5">ATCC 1020 / DSM 3700 / CBS 544.65 / FGSC A1164 / JCM 1740 / NRRL 181 / WB 181</strain>
    </source>
</reference>
<proteinExistence type="predicted"/>
<feature type="domain" description="Nephrocystin 3-like N-terminal" evidence="3">
    <location>
        <begin position="7"/>
        <end position="84"/>
    </location>
</feature>
<dbReference type="EMBL" id="DS027695">
    <property type="protein sequence ID" value="EAW19679.1"/>
    <property type="molecule type" value="Genomic_DNA"/>
</dbReference>
<sequence length="366" mass="42405">MELLLSKYKIQEEHLFTSFDALWALLIDIGRVPGGPEVYCIIDALDECESDSQETLLQQIDHSFNNLRTNDSVPSSIHLLMLSRPYPELEQYLSTFKCMDLGSYREITNDLRAMIKDKVEDLAWRKKYPNSVFEEVSQILEEKAAGTFLWVGIACGELARVQSRNAVKTLQALPRGLHSLYQKLLNAAVSASDEDDHRVIKEILGFVAFARRPLTIIEMAEACRLYFDKDMDSRLQFTRELIDLCRLLIVIDNGYVRLLHSSVQDFLLLEIQEINAMKTNYALSCRCIETILHKCQPAMDKSELDPEKGFLGYSVLHWPEHARLSQTEFAIREELKDFFQIQLETWDRWLDYYNYLKRSPWGSLGS</sequence>
<dbReference type="RefSeq" id="XP_001261576.1">
    <property type="nucleotide sequence ID" value="XM_001261575.1"/>
</dbReference>
<dbReference type="InterPro" id="IPR056884">
    <property type="entry name" value="NPHP3-like_N"/>
</dbReference>
<keyword evidence="1" id="KW-0677">Repeat</keyword>